<organism evidence="1 2">
    <name type="scientific">Nitrosospira multiformis</name>
    <dbReference type="NCBI Taxonomy" id="1231"/>
    <lineage>
        <taxon>Bacteria</taxon>
        <taxon>Pseudomonadati</taxon>
        <taxon>Pseudomonadota</taxon>
        <taxon>Betaproteobacteria</taxon>
        <taxon>Nitrosomonadales</taxon>
        <taxon>Nitrosomonadaceae</taxon>
        <taxon>Nitrosospira</taxon>
    </lineage>
</organism>
<name>A0A2T5I4D6_9PROT</name>
<evidence type="ECO:0000313" key="1">
    <source>
        <dbReference type="EMBL" id="PTQ78676.1"/>
    </source>
</evidence>
<gene>
    <name evidence="1" type="ORF">C8R21_14110</name>
</gene>
<sequence>MIAVVKGEVKPDDGAFGTSVHMTKRKGCDWLADSGGSNSRRTQANATLDAVILDGSDKLRNPRVFSRSSDRIEGD</sequence>
<dbReference type="EMBL" id="QAOK01000041">
    <property type="protein sequence ID" value="PTQ78676.1"/>
    <property type="molecule type" value="Genomic_DNA"/>
</dbReference>
<evidence type="ECO:0000313" key="2">
    <source>
        <dbReference type="Proteomes" id="UP000244152"/>
    </source>
</evidence>
<dbReference type="AlphaFoldDB" id="A0A2T5I4D6"/>
<dbReference type="Proteomes" id="UP000244152">
    <property type="component" value="Unassembled WGS sequence"/>
</dbReference>
<accession>A0A2T5I4D6</accession>
<comment type="caution">
    <text evidence="1">The sequence shown here is derived from an EMBL/GenBank/DDBJ whole genome shotgun (WGS) entry which is preliminary data.</text>
</comment>
<proteinExistence type="predicted"/>
<reference evidence="1 2" key="1">
    <citation type="submission" date="2018-04" db="EMBL/GenBank/DDBJ databases">
        <title>Active sludge and wastewater microbial communities from Klosterneuburg, Austria.</title>
        <authorList>
            <person name="Wagner M."/>
        </authorList>
    </citation>
    <scope>NUCLEOTIDE SEQUENCE [LARGE SCALE GENOMIC DNA]</scope>
    <source>
        <strain evidence="1 2">Nl12</strain>
    </source>
</reference>
<protein>
    <submittedName>
        <fullName evidence="1">Uncharacterized protein</fullName>
    </submittedName>
</protein>